<accession>A0ABV2K2W8</accession>
<evidence type="ECO:0000313" key="1">
    <source>
        <dbReference type="EMBL" id="MET3655409.1"/>
    </source>
</evidence>
<dbReference type="InterPro" id="IPR012873">
    <property type="entry name" value="DUF1672"/>
</dbReference>
<keyword evidence="2" id="KW-1185">Reference proteome</keyword>
<evidence type="ECO:0000313" key="2">
    <source>
        <dbReference type="Proteomes" id="UP001549104"/>
    </source>
</evidence>
<sequence length="293" mass="33329">MDNLTNNEKIEVKKPSTENKRNAYEIENFVRVQDYTGEGYKLRDSRPETGKLVEEHRGEIEEAVQKYFLSTYKTEVIVHNIIGAVDGATVFVESVGEPHFYTYAIIPIDVDSETVESDEVWSEEGQVENAIQGALYAMIYEQEFTTLDEYLDSILQKYPVVGVPIEAIEKVGGSGFSSSVYRTSKLGNEFQGIYDMYLENPEISKEEIKKNLSKADFKPDQMLILIELFMKESDTEPDQAVFDKIVSDINEMEGIPRGAYTIILNDNLIDKRRGIGTKDNTLESMNPNEILKE</sequence>
<dbReference type="Pfam" id="PF07901">
    <property type="entry name" value="DUF1672"/>
    <property type="match status" value="1"/>
</dbReference>
<name>A0ABV2K2W8_SPOPS</name>
<dbReference type="Proteomes" id="UP001549104">
    <property type="component" value="Unassembled WGS sequence"/>
</dbReference>
<proteinExistence type="predicted"/>
<comment type="caution">
    <text evidence="1">The sequence shown here is derived from an EMBL/GenBank/DDBJ whole genome shotgun (WGS) entry which is preliminary data.</text>
</comment>
<evidence type="ECO:0008006" key="3">
    <source>
        <dbReference type="Google" id="ProtNLM"/>
    </source>
</evidence>
<dbReference type="EMBL" id="JBEPME010000001">
    <property type="protein sequence ID" value="MET3655409.1"/>
    <property type="molecule type" value="Genomic_DNA"/>
</dbReference>
<gene>
    <name evidence="1" type="ORF">ABIC55_000493</name>
</gene>
<dbReference type="RefSeq" id="WP_340767059.1">
    <property type="nucleotide sequence ID" value="NZ_JBEPME010000001.1"/>
</dbReference>
<organism evidence="1 2">
    <name type="scientific">Sporosarcina psychrophila</name>
    <name type="common">Bacillus psychrophilus</name>
    <dbReference type="NCBI Taxonomy" id="1476"/>
    <lineage>
        <taxon>Bacteria</taxon>
        <taxon>Bacillati</taxon>
        <taxon>Bacillota</taxon>
        <taxon>Bacilli</taxon>
        <taxon>Bacillales</taxon>
        <taxon>Caryophanaceae</taxon>
        <taxon>Sporosarcina</taxon>
    </lineage>
</organism>
<reference evidence="1 2" key="1">
    <citation type="submission" date="2024-06" db="EMBL/GenBank/DDBJ databases">
        <title>Sorghum-associated microbial communities from plants grown in Nebraska, USA.</title>
        <authorList>
            <person name="Schachtman D."/>
        </authorList>
    </citation>
    <scope>NUCLEOTIDE SEQUENCE [LARGE SCALE GENOMIC DNA]</scope>
    <source>
        <strain evidence="1 2">1288</strain>
    </source>
</reference>
<protein>
    <recommendedName>
        <fullName evidence="3">DUF1672 family protein</fullName>
    </recommendedName>
</protein>